<feature type="compositionally biased region" description="Polar residues" evidence="1">
    <location>
        <begin position="31"/>
        <end position="47"/>
    </location>
</feature>
<accession>C5LC71</accession>
<feature type="region of interest" description="Disordered" evidence="1">
    <location>
        <begin position="27"/>
        <end position="47"/>
    </location>
</feature>
<dbReference type="InParanoid" id="C5LC71"/>
<evidence type="ECO:0000313" key="3">
    <source>
        <dbReference type="Proteomes" id="UP000007800"/>
    </source>
</evidence>
<dbReference type="GeneID" id="9042304"/>
<protein>
    <submittedName>
        <fullName evidence="2">Uncharacterized protein</fullName>
    </submittedName>
</protein>
<dbReference type="EMBL" id="GG680918">
    <property type="protein sequence ID" value="EER05554.1"/>
    <property type="molecule type" value="Genomic_DNA"/>
</dbReference>
<name>C5LC71_PERM5</name>
<gene>
    <name evidence="2" type="ORF">Pmar_PMAR011582</name>
</gene>
<dbReference type="AlphaFoldDB" id="C5LC71"/>
<dbReference type="RefSeq" id="XP_002773738.1">
    <property type="nucleotide sequence ID" value="XM_002773692.1"/>
</dbReference>
<sequence length="68" mass="7710">MTKGEPNELTSDHFSIQGLHFREVLQHHRPNTLTGESLTGNPQLLQGGSNLTENYLLELQRTVGEYFN</sequence>
<dbReference type="Proteomes" id="UP000007800">
    <property type="component" value="Unassembled WGS sequence"/>
</dbReference>
<evidence type="ECO:0000256" key="1">
    <source>
        <dbReference type="SAM" id="MobiDB-lite"/>
    </source>
</evidence>
<organism evidence="3">
    <name type="scientific">Perkinsus marinus (strain ATCC 50983 / TXsc)</name>
    <dbReference type="NCBI Taxonomy" id="423536"/>
    <lineage>
        <taxon>Eukaryota</taxon>
        <taxon>Sar</taxon>
        <taxon>Alveolata</taxon>
        <taxon>Perkinsozoa</taxon>
        <taxon>Perkinsea</taxon>
        <taxon>Perkinsida</taxon>
        <taxon>Perkinsidae</taxon>
        <taxon>Perkinsus</taxon>
    </lineage>
</organism>
<evidence type="ECO:0000313" key="2">
    <source>
        <dbReference type="EMBL" id="EER05554.1"/>
    </source>
</evidence>
<proteinExistence type="predicted"/>
<keyword evidence="3" id="KW-1185">Reference proteome</keyword>
<reference evidence="2 3" key="1">
    <citation type="submission" date="2008-07" db="EMBL/GenBank/DDBJ databases">
        <authorList>
            <person name="El-Sayed N."/>
            <person name="Caler E."/>
            <person name="Inman J."/>
            <person name="Amedeo P."/>
            <person name="Hass B."/>
            <person name="Wortman J."/>
        </authorList>
    </citation>
    <scope>NUCLEOTIDE SEQUENCE [LARGE SCALE GENOMIC DNA]</scope>
    <source>
        <strain evidence="3">ATCC 50983 / TXsc</strain>
    </source>
</reference>